<evidence type="ECO:0000313" key="1">
    <source>
        <dbReference type="EMBL" id="EGF91581.1"/>
    </source>
</evidence>
<evidence type="ECO:0000313" key="2">
    <source>
        <dbReference type="Proteomes" id="UP000006512"/>
    </source>
</evidence>
<keyword evidence="2" id="KW-1185">Reference proteome</keyword>
<protein>
    <submittedName>
        <fullName evidence="1">Uncharacterized protein</fullName>
    </submittedName>
</protein>
<sequence>MRYLSFLSRRRRFTSRILRRKGLHTRLILQVGSARQRRKR</sequence>
<accession>F4QMZ0</accession>
<dbReference type="EMBL" id="GL883078">
    <property type="protein sequence ID" value="EGF91581.1"/>
    <property type="molecule type" value="Genomic_DNA"/>
</dbReference>
<proteinExistence type="predicted"/>
<dbReference type="HOGENOM" id="CLU_3284168_0_0_5"/>
<gene>
    <name evidence="1" type="ORF">ABI_29980</name>
</gene>
<organism evidence="1 2">
    <name type="scientific">Asticcacaulis biprosthecium C19</name>
    <dbReference type="NCBI Taxonomy" id="715226"/>
    <lineage>
        <taxon>Bacteria</taxon>
        <taxon>Pseudomonadati</taxon>
        <taxon>Pseudomonadota</taxon>
        <taxon>Alphaproteobacteria</taxon>
        <taxon>Caulobacterales</taxon>
        <taxon>Caulobacteraceae</taxon>
        <taxon>Asticcacaulis</taxon>
    </lineage>
</organism>
<name>F4QMZ0_9CAUL</name>
<dbReference type="AlphaFoldDB" id="F4QMZ0"/>
<dbReference type="Proteomes" id="UP000006512">
    <property type="component" value="Unassembled WGS sequence"/>
</dbReference>
<reference evidence="2" key="1">
    <citation type="submission" date="2011-03" db="EMBL/GenBank/DDBJ databases">
        <title>Draft genome sequence of Brevundimonas diminuta.</title>
        <authorList>
            <person name="Brown P.J.B."/>
            <person name="Buechlein A."/>
            <person name="Hemmerich C."/>
            <person name="Brun Y.V."/>
        </authorList>
    </citation>
    <scope>NUCLEOTIDE SEQUENCE [LARGE SCALE GENOMIC DNA]</scope>
    <source>
        <strain evidence="2">C19</strain>
    </source>
</reference>